<protein>
    <recommendedName>
        <fullName evidence="3">2'-5' RNA ligase</fullName>
    </recommendedName>
</protein>
<proteinExistence type="predicted"/>
<evidence type="ECO:0000313" key="1">
    <source>
        <dbReference type="EMBL" id="KMS74424.1"/>
    </source>
</evidence>
<evidence type="ECO:0000313" key="2">
    <source>
        <dbReference type="Proteomes" id="UP000037432"/>
    </source>
</evidence>
<dbReference type="EMBL" id="LFNT01000013">
    <property type="protein sequence ID" value="KMS74424.1"/>
    <property type="molecule type" value="Genomic_DNA"/>
</dbReference>
<comment type="caution">
    <text evidence="1">The sequence shown here is derived from an EMBL/GenBank/DDBJ whole genome shotgun (WGS) entry which is preliminary data.</text>
</comment>
<dbReference type="PATRIC" id="fig|1938.3.peg.4053"/>
<evidence type="ECO:0008006" key="3">
    <source>
        <dbReference type="Google" id="ProtNLM"/>
    </source>
</evidence>
<gene>
    <name evidence="1" type="ORF">ACM01_14140</name>
</gene>
<dbReference type="AlphaFoldDB" id="A0A0J7ZF05"/>
<dbReference type="Proteomes" id="UP000037432">
    <property type="component" value="Unassembled WGS sequence"/>
</dbReference>
<dbReference type="Gene3D" id="3.90.1140.10">
    <property type="entry name" value="Cyclic phosphodiesterase"/>
    <property type="match status" value="1"/>
</dbReference>
<accession>A0A0J7ZF05</accession>
<name>A0A0J7ZF05_STRVR</name>
<dbReference type="InterPro" id="IPR009097">
    <property type="entry name" value="Cyclic_Pdiesterase"/>
</dbReference>
<organism evidence="1 2">
    <name type="scientific">Streptomyces viridochromogenes</name>
    <dbReference type="NCBI Taxonomy" id="1938"/>
    <lineage>
        <taxon>Bacteria</taxon>
        <taxon>Bacillati</taxon>
        <taxon>Actinomycetota</taxon>
        <taxon>Actinomycetes</taxon>
        <taxon>Kitasatosporales</taxon>
        <taxon>Streptomycetaceae</taxon>
        <taxon>Streptomyces</taxon>
    </lineage>
</organism>
<sequence>MTVKDFFAAVEHRWPAGRKDYHWHILPDPDLVQRELFEPYRELTHQPNLAPVRSKNFHITLLHGPPVEEVTEDEIDEAVTLVREGCATVAPFDLILERPALGTVAIECIGRPGAVSRPLWQLTADATAKATKRRFPTIPAAHYPHGSIAYAVGDVKRLPLKVWLSDNGPGPVTVPVSKISLVAQWHDHREIVWDHILDVPLLG</sequence>
<dbReference type="SUPFAM" id="SSF55144">
    <property type="entry name" value="LigT-like"/>
    <property type="match status" value="1"/>
</dbReference>
<reference evidence="1 2" key="1">
    <citation type="submission" date="2015-06" db="EMBL/GenBank/DDBJ databases">
        <authorList>
            <person name="Ju K.-S."/>
            <person name="Doroghazi J.R."/>
            <person name="Metcalf W.W."/>
        </authorList>
    </citation>
    <scope>NUCLEOTIDE SEQUENCE [LARGE SCALE GENOMIC DNA]</scope>
    <source>
        <strain evidence="1 2">NRRL 3414</strain>
    </source>
</reference>